<evidence type="ECO:0000259" key="2">
    <source>
        <dbReference type="Pfam" id="PF20150"/>
    </source>
</evidence>
<organism evidence="3 4">
    <name type="scientific">Corynespora cassiicola Philippines</name>
    <dbReference type="NCBI Taxonomy" id="1448308"/>
    <lineage>
        <taxon>Eukaryota</taxon>
        <taxon>Fungi</taxon>
        <taxon>Dikarya</taxon>
        <taxon>Ascomycota</taxon>
        <taxon>Pezizomycotina</taxon>
        <taxon>Dothideomycetes</taxon>
        <taxon>Pleosporomycetidae</taxon>
        <taxon>Pleosporales</taxon>
        <taxon>Corynesporascaceae</taxon>
        <taxon>Corynespora</taxon>
    </lineage>
</organism>
<evidence type="ECO:0000313" key="4">
    <source>
        <dbReference type="Proteomes" id="UP000240883"/>
    </source>
</evidence>
<dbReference type="InterPro" id="IPR038883">
    <property type="entry name" value="AN11006-like"/>
</dbReference>
<dbReference type="EMBL" id="KZ678136">
    <property type="protein sequence ID" value="PSN66066.1"/>
    <property type="molecule type" value="Genomic_DNA"/>
</dbReference>
<dbReference type="AlphaFoldDB" id="A0A2T2NLB8"/>
<evidence type="ECO:0000256" key="1">
    <source>
        <dbReference type="SAM" id="MobiDB-lite"/>
    </source>
</evidence>
<dbReference type="Proteomes" id="UP000240883">
    <property type="component" value="Unassembled WGS sequence"/>
</dbReference>
<protein>
    <recommendedName>
        <fullName evidence="2">2EXR domain-containing protein</fullName>
    </recommendedName>
</protein>
<feature type="region of interest" description="Disordered" evidence="1">
    <location>
        <begin position="108"/>
        <end position="141"/>
    </location>
</feature>
<name>A0A2T2NLB8_CORCC</name>
<dbReference type="InterPro" id="IPR045518">
    <property type="entry name" value="2EXR"/>
</dbReference>
<dbReference type="PANTHER" id="PTHR42085">
    <property type="entry name" value="F-BOX DOMAIN-CONTAINING PROTEIN"/>
    <property type="match status" value="1"/>
</dbReference>
<dbReference type="PANTHER" id="PTHR42085:SF8">
    <property type="entry name" value="F-BOX DOMAIN-CONTAINING PROTEIN"/>
    <property type="match status" value="1"/>
</dbReference>
<sequence>MSQPQETQAPPQASGRYSKRKRAQINYYEQFSDSEDNLSDHDSQDVVKYSRPKKSKRAAHSIPKHKTFPFLQLPAEIRNMIYDYCLMDPAGIYLAATTKKYRRTVERLPPQATNLPGYPHWTSDSDRDDKSEPEPEPESRALVPSLLAVSKQIHQESRGILYGNEFKLLDPLAMHSFLVDCGPRAALLLKKVTLLRWSAYRGMHKGYNHSAFALLASATNLTQFRFEGHLACRSLPKWVARQIYRDAFPWLEAVGAAKGQVDAAVTLVEVSRRNFQSSWYNRRETSDTNPARDLQQFREELSKLLCARQKMMTSKKPLKKAAKGE</sequence>
<dbReference type="Pfam" id="PF20150">
    <property type="entry name" value="2EXR"/>
    <property type="match status" value="1"/>
</dbReference>
<keyword evidence="4" id="KW-1185">Reference proteome</keyword>
<accession>A0A2T2NLB8</accession>
<feature type="compositionally biased region" description="Polar residues" evidence="1">
    <location>
        <begin position="1"/>
        <end position="11"/>
    </location>
</feature>
<dbReference type="STRING" id="1448308.A0A2T2NLB8"/>
<proteinExistence type="predicted"/>
<feature type="compositionally biased region" description="Basic residues" evidence="1">
    <location>
        <begin position="50"/>
        <end position="61"/>
    </location>
</feature>
<feature type="domain" description="2EXR" evidence="2">
    <location>
        <begin position="69"/>
        <end position="157"/>
    </location>
</feature>
<reference evidence="3 4" key="1">
    <citation type="journal article" date="2018" name="Front. Microbiol.">
        <title>Genome-Wide Analysis of Corynespora cassiicola Leaf Fall Disease Putative Effectors.</title>
        <authorList>
            <person name="Lopez D."/>
            <person name="Ribeiro S."/>
            <person name="Label P."/>
            <person name="Fumanal B."/>
            <person name="Venisse J.S."/>
            <person name="Kohler A."/>
            <person name="de Oliveira R.R."/>
            <person name="Labutti K."/>
            <person name="Lipzen A."/>
            <person name="Lail K."/>
            <person name="Bauer D."/>
            <person name="Ohm R.A."/>
            <person name="Barry K.W."/>
            <person name="Spatafora J."/>
            <person name="Grigoriev I.V."/>
            <person name="Martin F.M."/>
            <person name="Pujade-Renaud V."/>
        </authorList>
    </citation>
    <scope>NUCLEOTIDE SEQUENCE [LARGE SCALE GENOMIC DNA]</scope>
    <source>
        <strain evidence="3 4">Philippines</strain>
    </source>
</reference>
<feature type="region of interest" description="Disordered" evidence="1">
    <location>
        <begin position="1"/>
        <end position="61"/>
    </location>
</feature>
<dbReference type="OrthoDB" id="5397846at2759"/>
<evidence type="ECO:0000313" key="3">
    <source>
        <dbReference type="EMBL" id="PSN66066.1"/>
    </source>
</evidence>
<gene>
    <name evidence="3" type="ORF">BS50DRAFT_610825</name>
</gene>
<feature type="compositionally biased region" description="Basic and acidic residues" evidence="1">
    <location>
        <begin position="123"/>
        <end position="139"/>
    </location>
</feature>